<evidence type="ECO:0008006" key="5">
    <source>
        <dbReference type="Google" id="ProtNLM"/>
    </source>
</evidence>
<name>A0ABP9R6U1_9PSEU</name>
<feature type="transmembrane region" description="Helical" evidence="2">
    <location>
        <begin position="72"/>
        <end position="97"/>
    </location>
</feature>
<protein>
    <recommendedName>
        <fullName evidence="5">DUF4129 domain-containing protein</fullName>
    </recommendedName>
</protein>
<feature type="region of interest" description="Disordered" evidence="1">
    <location>
        <begin position="1"/>
        <end position="42"/>
    </location>
</feature>
<dbReference type="RefSeq" id="WP_185065186.1">
    <property type="nucleotide sequence ID" value="NZ_BAABJP010000051.1"/>
</dbReference>
<reference evidence="4" key="1">
    <citation type="journal article" date="2019" name="Int. J. Syst. Evol. Microbiol.">
        <title>The Global Catalogue of Microorganisms (GCM) 10K type strain sequencing project: providing services to taxonomists for standard genome sequencing and annotation.</title>
        <authorList>
            <consortium name="The Broad Institute Genomics Platform"/>
            <consortium name="The Broad Institute Genome Sequencing Center for Infectious Disease"/>
            <person name="Wu L."/>
            <person name="Ma J."/>
        </authorList>
    </citation>
    <scope>NUCLEOTIDE SEQUENCE [LARGE SCALE GENOMIC DNA]</scope>
    <source>
        <strain evidence="4">JCM 18303</strain>
    </source>
</reference>
<proteinExistence type="predicted"/>
<evidence type="ECO:0000313" key="4">
    <source>
        <dbReference type="Proteomes" id="UP001428817"/>
    </source>
</evidence>
<gene>
    <name evidence="3" type="ORF">GCM10023321_72200</name>
</gene>
<keyword evidence="2" id="KW-0812">Transmembrane</keyword>
<keyword evidence="2" id="KW-1133">Transmembrane helix</keyword>
<accession>A0ABP9R6U1</accession>
<organism evidence="3 4">
    <name type="scientific">Pseudonocardia eucalypti</name>
    <dbReference type="NCBI Taxonomy" id="648755"/>
    <lineage>
        <taxon>Bacteria</taxon>
        <taxon>Bacillati</taxon>
        <taxon>Actinomycetota</taxon>
        <taxon>Actinomycetes</taxon>
        <taxon>Pseudonocardiales</taxon>
        <taxon>Pseudonocardiaceae</taxon>
        <taxon>Pseudonocardia</taxon>
    </lineage>
</organism>
<feature type="compositionally biased region" description="Pro residues" evidence="1">
    <location>
        <begin position="1"/>
        <end position="16"/>
    </location>
</feature>
<evidence type="ECO:0000256" key="2">
    <source>
        <dbReference type="SAM" id="Phobius"/>
    </source>
</evidence>
<sequence>MTTPTTPTPPNRPNPSLPWVQVPSQRVEPSLRLTNPQPANNPPLQQVVPEAPAGMEPWHHAIEAETKHGRRFGWIVAGIVVSVVAFLGIGLSVLVVAATPEPLPGTAAAFDKWANGGGRERAEAVDAAVLAANSTSSMSLFDRCRHLSVVAQRARDYEPFPDDLGQQYWSAGLSYVQTAAADCLASVQYNYDYSRMESARSNLRQASVQWQRFTERLLQIRGIRPPGQ</sequence>
<dbReference type="EMBL" id="BAABJP010000051">
    <property type="protein sequence ID" value="GAA5172412.1"/>
    <property type="molecule type" value="Genomic_DNA"/>
</dbReference>
<keyword evidence="4" id="KW-1185">Reference proteome</keyword>
<keyword evidence="2" id="KW-0472">Membrane</keyword>
<comment type="caution">
    <text evidence="3">The sequence shown here is derived from an EMBL/GenBank/DDBJ whole genome shotgun (WGS) entry which is preliminary data.</text>
</comment>
<evidence type="ECO:0000313" key="3">
    <source>
        <dbReference type="EMBL" id="GAA5172412.1"/>
    </source>
</evidence>
<dbReference type="Proteomes" id="UP001428817">
    <property type="component" value="Unassembled WGS sequence"/>
</dbReference>
<evidence type="ECO:0000256" key="1">
    <source>
        <dbReference type="SAM" id="MobiDB-lite"/>
    </source>
</evidence>